<dbReference type="Pfam" id="PF02897">
    <property type="entry name" value="Peptidase_S9_N"/>
    <property type="match status" value="1"/>
</dbReference>
<sequence>MSMIPKFVSSLVLLTLSVGCTSMKPVDPVQPPSAEKIPNEMTLHGITRIDNYYWLRDDARKNPKILAHLEAENLYTKAQFSPLEGFQRTLFDELIGRLDKDESSVPYLWHSHWYSRRYKQGFEYPLVIRQSEPDGEETLLLDVNLRAEGHEFYGLGGVSVSPDESIIAFGEDTLSRRIYRIYFKEIASGKLLKDELTGTDGRVVWANDNKHLFYIAKDPKTLLGFQVFRHQLGTPQSQDVLVFEEQDDSFYISLGKSLDESRITLFNESTTTSEVSVLDADMPLGDFKPLLAREEGHEYSVAKLGSTYYILTNWKAINFRLMKVDETQFSDKDMWQEVIGASADRRIEDYLLLEKFLIVQTRENGISRLWVSPLTHADNSDISQGGKVEGGPFEIPFHDPAYVVGLDVNAIQESDKLRIYYSSPTTPESIYEYDLTSLPTRVLLKQEKVLGGFESEAYKAERVFITARDGAQVPVTLVYRKDSFNKDGSNPLYQYGYGAYGHTIEPDFDSSALSLLDRGVVYAIAHVRGGEMLGRPWYDDGRMLNKQHSFDDFIDVTKALTSQGYGDKKRVVAAGGSAGGLLMGGVINQAPELYFAVAAHVPFVDIVTTMLDESIPLTTNEYDEWGNPNEKTYFDYMLSYSPYDQIKQQAYPHMLVTTGLHDSQVQYFEPAKWVAKLRDYKTDDNELLFHIDMEAGHGGKSGRYRRYQDTAQEYAFLLGLLGLNEVEAR</sequence>
<keyword evidence="8" id="KW-1185">Reference proteome</keyword>
<dbReference type="FunFam" id="3.40.50.1820:FF:000005">
    <property type="entry name" value="Prolyl endopeptidase"/>
    <property type="match status" value="1"/>
</dbReference>
<dbReference type="OrthoDB" id="9801421at2"/>
<protein>
    <submittedName>
        <fullName evidence="7">S9 family peptidase</fullName>
    </submittedName>
</protein>
<evidence type="ECO:0000256" key="2">
    <source>
        <dbReference type="ARBA" id="ARBA00022670"/>
    </source>
</evidence>
<dbReference type="SUPFAM" id="SSF50993">
    <property type="entry name" value="Peptidase/esterase 'gauge' domain"/>
    <property type="match status" value="1"/>
</dbReference>
<dbReference type="InterPro" id="IPR023302">
    <property type="entry name" value="Pept_S9A_N"/>
</dbReference>
<dbReference type="SUPFAM" id="SSF53474">
    <property type="entry name" value="alpha/beta-Hydrolases"/>
    <property type="match status" value="1"/>
</dbReference>
<keyword evidence="3" id="KW-0378">Hydrolase</keyword>
<feature type="domain" description="Peptidase S9 prolyl oligopeptidase catalytic" evidence="5">
    <location>
        <begin position="507"/>
        <end position="722"/>
    </location>
</feature>
<dbReference type="Gene3D" id="3.40.50.1820">
    <property type="entry name" value="alpha/beta hydrolase"/>
    <property type="match status" value="1"/>
</dbReference>
<keyword evidence="2" id="KW-0645">Protease</keyword>
<proteinExistence type="inferred from homology"/>
<dbReference type="InterPro" id="IPR001375">
    <property type="entry name" value="Peptidase_S9_cat"/>
</dbReference>
<feature type="domain" description="Peptidase S9A N-terminal" evidence="6">
    <location>
        <begin position="32"/>
        <end position="438"/>
    </location>
</feature>
<dbReference type="AlphaFoldDB" id="A0A3S0I552"/>
<dbReference type="GO" id="GO:0004252">
    <property type="term" value="F:serine-type endopeptidase activity"/>
    <property type="evidence" value="ECO:0007669"/>
    <property type="project" value="InterPro"/>
</dbReference>
<dbReference type="RefSeq" id="WP_126507731.1">
    <property type="nucleotide sequence ID" value="NZ_RXNV01000015.1"/>
</dbReference>
<dbReference type="InterPro" id="IPR029058">
    <property type="entry name" value="AB_hydrolase_fold"/>
</dbReference>
<accession>A0A3S0I552</accession>
<dbReference type="GO" id="GO:0006508">
    <property type="term" value="P:proteolysis"/>
    <property type="evidence" value="ECO:0007669"/>
    <property type="project" value="UniProtKB-KW"/>
</dbReference>
<keyword evidence="4" id="KW-0720">Serine protease</keyword>
<gene>
    <name evidence="7" type="ORF">EKG39_19745</name>
</gene>
<dbReference type="InterPro" id="IPR002470">
    <property type="entry name" value="Peptidase_S9A"/>
</dbReference>
<dbReference type="InterPro" id="IPR051543">
    <property type="entry name" value="Serine_Peptidase_S9A"/>
</dbReference>
<comment type="caution">
    <text evidence="7">The sequence shown here is derived from an EMBL/GenBank/DDBJ whole genome shotgun (WGS) entry which is preliminary data.</text>
</comment>
<evidence type="ECO:0000259" key="5">
    <source>
        <dbReference type="Pfam" id="PF00326"/>
    </source>
</evidence>
<evidence type="ECO:0000259" key="6">
    <source>
        <dbReference type="Pfam" id="PF02897"/>
    </source>
</evidence>
<dbReference type="EMBL" id="RXNV01000015">
    <property type="protein sequence ID" value="RTR27645.1"/>
    <property type="molecule type" value="Genomic_DNA"/>
</dbReference>
<evidence type="ECO:0000256" key="4">
    <source>
        <dbReference type="ARBA" id="ARBA00022825"/>
    </source>
</evidence>
<reference evidence="7 8" key="1">
    <citation type="submission" date="2018-12" db="EMBL/GenBank/DDBJ databases">
        <authorList>
            <person name="Yu L."/>
        </authorList>
    </citation>
    <scope>NUCLEOTIDE SEQUENCE [LARGE SCALE GENOMIC DNA]</scope>
    <source>
        <strain evidence="7 8">HAW-EB5</strain>
    </source>
</reference>
<dbReference type="Proteomes" id="UP000282060">
    <property type="component" value="Unassembled WGS sequence"/>
</dbReference>
<dbReference type="Gene3D" id="2.130.10.120">
    <property type="entry name" value="Prolyl oligopeptidase, N-terminal domain"/>
    <property type="match status" value="1"/>
</dbReference>
<dbReference type="PROSITE" id="PS51257">
    <property type="entry name" value="PROKAR_LIPOPROTEIN"/>
    <property type="match status" value="1"/>
</dbReference>
<name>A0A3S0I552_9GAMM</name>
<dbReference type="PANTHER" id="PTHR11757">
    <property type="entry name" value="PROTEASE FAMILY S9A OLIGOPEPTIDASE"/>
    <property type="match status" value="1"/>
</dbReference>
<comment type="similarity">
    <text evidence="1">Belongs to the peptidase S9A family.</text>
</comment>
<evidence type="ECO:0000313" key="7">
    <source>
        <dbReference type="EMBL" id="RTR27645.1"/>
    </source>
</evidence>
<evidence type="ECO:0000256" key="1">
    <source>
        <dbReference type="ARBA" id="ARBA00005228"/>
    </source>
</evidence>
<dbReference type="PRINTS" id="PR00862">
    <property type="entry name" value="PROLIGOPTASE"/>
</dbReference>
<dbReference type="Pfam" id="PF00326">
    <property type="entry name" value="Peptidase_S9"/>
    <property type="match status" value="1"/>
</dbReference>
<evidence type="ECO:0000256" key="3">
    <source>
        <dbReference type="ARBA" id="ARBA00022801"/>
    </source>
</evidence>
<evidence type="ECO:0000313" key="8">
    <source>
        <dbReference type="Proteomes" id="UP000282060"/>
    </source>
</evidence>
<organism evidence="7 8">
    <name type="scientific">Shewanella atlantica</name>
    <dbReference type="NCBI Taxonomy" id="271099"/>
    <lineage>
        <taxon>Bacteria</taxon>
        <taxon>Pseudomonadati</taxon>
        <taxon>Pseudomonadota</taxon>
        <taxon>Gammaproteobacteria</taxon>
        <taxon>Alteromonadales</taxon>
        <taxon>Shewanellaceae</taxon>
        <taxon>Shewanella</taxon>
    </lineage>
</organism>
<dbReference type="PANTHER" id="PTHR11757:SF19">
    <property type="entry name" value="PROLYL ENDOPEPTIDASE-LIKE"/>
    <property type="match status" value="1"/>
</dbReference>